<proteinExistence type="predicted"/>
<organism evidence="2">
    <name type="scientific">hydrocarbon metagenome</name>
    <dbReference type="NCBI Taxonomy" id="938273"/>
    <lineage>
        <taxon>unclassified sequences</taxon>
        <taxon>metagenomes</taxon>
        <taxon>ecological metagenomes</taxon>
    </lineage>
</organism>
<reference evidence="2" key="1">
    <citation type="journal article" date="2015" name="Proc. Natl. Acad. Sci. U.S.A.">
        <title>Networks of energetic and metabolic interactions define dynamics in microbial communities.</title>
        <authorList>
            <person name="Embree M."/>
            <person name="Liu J.K."/>
            <person name="Al-Bassam M.M."/>
            <person name="Zengler K."/>
        </authorList>
    </citation>
    <scope>NUCLEOTIDE SEQUENCE</scope>
</reference>
<gene>
    <name evidence="2" type="ORF">ASZ90_011012</name>
</gene>
<dbReference type="InterPro" id="IPR037914">
    <property type="entry name" value="SpoVT-AbrB_sf"/>
</dbReference>
<dbReference type="InterPro" id="IPR007159">
    <property type="entry name" value="SpoVT-AbrB_dom"/>
</dbReference>
<evidence type="ECO:0000313" key="2">
    <source>
        <dbReference type="EMBL" id="KUG19270.1"/>
    </source>
</evidence>
<dbReference type="PANTHER" id="PTHR42930:SF2">
    <property type="entry name" value="PHOU DOMAIN-CONTAINING PROTEIN"/>
    <property type="match status" value="1"/>
</dbReference>
<dbReference type="GO" id="GO:0045936">
    <property type="term" value="P:negative regulation of phosphate metabolic process"/>
    <property type="evidence" value="ECO:0007669"/>
    <property type="project" value="InterPro"/>
</dbReference>
<dbReference type="InterPro" id="IPR038078">
    <property type="entry name" value="PhoU-like_sf"/>
</dbReference>
<dbReference type="GO" id="GO:0003677">
    <property type="term" value="F:DNA binding"/>
    <property type="evidence" value="ECO:0007669"/>
    <property type="project" value="InterPro"/>
</dbReference>
<dbReference type="InterPro" id="IPR028366">
    <property type="entry name" value="PhoU"/>
</dbReference>
<sequence length="335" mass="37037">MEIRKIQLTGGSSYIVSLPKEWIKAANIQKNDPVGLLVQPDGSLVITPKIEGEPAQRIKEFAVDAGTDRVSLLRCLIGAYIAGYTTIRICSRGRLPPFIRKLVREFTQMAVGQEVVHETEDSITLKDLLNPVEMPLGNTIKRMSVLARGMQEDAVAALSRRDRSLAEDVITRDNEVDRLHWLIARQNHLLLKDLGLSRRMNLSAGTAAHYYLISRILERIADHAARMGWNALALIDTDPASDTVAMIDAANASALFISAKSMESVFEGNLRKANETIKLVQGLDEQCKEISARALQHEAVVAIPIGHMSDSIRRIGEYSADICENVINYVIGEEA</sequence>
<dbReference type="GO" id="GO:0030643">
    <property type="term" value="P:intracellular phosphate ion homeostasis"/>
    <property type="evidence" value="ECO:0007669"/>
    <property type="project" value="InterPro"/>
</dbReference>
<dbReference type="Pfam" id="PF01895">
    <property type="entry name" value="PhoU"/>
    <property type="match status" value="1"/>
</dbReference>
<dbReference type="Pfam" id="PF04014">
    <property type="entry name" value="MazE_antitoxin"/>
    <property type="match status" value="1"/>
</dbReference>
<dbReference type="SUPFAM" id="SSF109755">
    <property type="entry name" value="PhoU-like"/>
    <property type="match status" value="1"/>
</dbReference>
<evidence type="ECO:0000259" key="1">
    <source>
        <dbReference type="SMART" id="SM00966"/>
    </source>
</evidence>
<dbReference type="EMBL" id="LNQE01001307">
    <property type="protein sequence ID" value="KUG19270.1"/>
    <property type="molecule type" value="Genomic_DNA"/>
</dbReference>
<accession>A0A0W8FEF0</accession>
<dbReference type="SUPFAM" id="SSF89447">
    <property type="entry name" value="AbrB/MazE/MraZ-like"/>
    <property type="match status" value="1"/>
</dbReference>
<dbReference type="PANTHER" id="PTHR42930">
    <property type="entry name" value="PHOSPHATE-SPECIFIC TRANSPORT SYSTEM ACCESSORY PROTEIN PHOU"/>
    <property type="match status" value="1"/>
</dbReference>
<comment type="caution">
    <text evidence="2">The sequence shown here is derived from an EMBL/GenBank/DDBJ whole genome shotgun (WGS) entry which is preliminary data.</text>
</comment>
<dbReference type="Gene3D" id="1.20.58.220">
    <property type="entry name" value="Phosphate transport system protein phou homolog 2, domain 2"/>
    <property type="match status" value="1"/>
</dbReference>
<dbReference type="AlphaFoldDB" id="A0A0W8FEF0"/>
<name>A0A0W8FEF0_9ZZZZ</name>
<feature type="domain" description="SpoVT-AbrB" evidence="1">
    <location>
        <begin position="8"/>
        <end position="54"/>
    </location>
</feature>
<dbReference type="SMART" id="SM00966">
    <property type="entry name" value="SpoVT_AbrB"/>
    <property type="match status" value="1"/>
</dbReference>
<protein>
    <submittedName>
        <fullName evidence="2">Phosphate regulatory protein</fullName>
    </submittedName>
</protein>
<dbReference type="InterPro" id="IPR026022">
    <property type="entry name" value="PhoU_dom"/>
</dbReference>